<dbReference type="GO" id="GO:0008999">
    <property type="term" value="F:protein-N-terminal-alanine acetyltransferase activity"/>
    <property type="evidence" value="ECO:0007669"/>
    <property type="project" value="TreeGrafter"/>
</dbReference>
<dbReference type="PANTHER" id="PTHR43441:SF12">
    <property type="entry name" value="RIBOSOMAL N-ACETYLTRANSFERASE YDAF-RELATED"/>
    <property type="match status" value="1"/>
</dbReference>
<evidence type="ECO:0000259" key="1">
    <source>
        <dbReference type="PROSITE" id="PS51186"/>
    </source>
</evidence>
<evidence type="ECO:0000313" key="3">
    <source>
        <dbReference type="Proteomes" id="UP000242310"/>
    </source>
</evidence>
<gene>
    <name evidence="2" type="ORF">B0H94_10334</name>
</gene>
<dbReference type="AlphaFoldDB" id="A0A2P8HW07"/>
<accession>A0A2P8HW07</accession>
<evidence type="ECO:0000313" key="2">
    <source>
        <dbReference type="EMBL" id="PSL50423.1"/>
    </source>
</evidence>
<proteinExistence type="predicted"/>
<dbReference type="RefSeq" id="WP_106587758.1">
    <property type="nucleotide sequence ID" value="NZ_PYAV01000003.1"/>
</dbReference>
<dbReference type="InterPro" id="IPR000182">
    <property type="entry name" value="GNAT_dom"/>
</dbReference>
<dbReference type="PROSITE" id="PS51186">
    <property type="entry name" value="GNAT"/>
    <property type="match status" value="1"/>
</dbReference>
<dbReference type="SUPFAM" id="SSF55729">
    <property type="entry name" value="Acyl-CoA N-acyltransferases (Nat)"/>
    <property type="match status" value="1"/>
</dbReference>
<sequence length="180" mass="20104">MFYLLVDEEISLKLGTVRDAEALFTIIDHARGELRTFLPWVDEMTSVEDTANYLQQSLTGFAQGNVLTAIIYCHGMMCGVAGYNQLDQKHRTAQIGYWLIPEFQGRGIATKGAAALTTEAFNSENMYRVEIRAAVENVNSLAVPERLGFVKEGTLRGVEHVHGTFLDHVVYSTLASEWRS</sequence>
<dbReference type="PANTHER" id="PTHR43441">
    <property type="entry name" value="RIBOSOMAL-PROTEIN-SERINE ACETYLTRANSFERASE"/>
    <property type="match status" value="1"/>
</dbReference>
<keyword evidence="2" id="KW-0808">Transferase</keyword>
<dbReference type="EMBL" id="PYAV01000003">
    <property type="protein sequence ID" value="PSL50423.1"/>
    <property type="molecule type" value="Genomic_DNA"/>
</dbReference>
<dbReference type="InterPro" id="IPR016181">
    <property type="entry name" value="Acyl_CoA_acyltransferase"/>
</dbReference>
<dbReference type="Pfam" id="PF13302">
    <property type="entry name" value="Acetyltransf_3"/>
    <property type="match status" value="1"/>
</dbReference>
<organism evidence="2 3">
    <name type="scientific">Salsuginibacillus halophilus</name>
    <dbReference type="NCBI Taxonomy" id="517424"/>
    <lineage>
        <taxon>Bacteria</taxon>
        <taxon>Bacillati</taxon>
        <taxon>Bacillota</taxon>
        <taxon>Bacilli</taxon>
        <taxon>Bacillales</taxon>
        <taxon>Bacillaceae</taxon>
        <taxon>Salsuginibacillus</taxon>
    </lineage>
</organism>
<dbReference type="GO" id="GO:1990189">
    <property type="term" value="F:protein N-terminal-serine acetyltransferase activity"/>
    <property type="evidence" value="ECO:0007669"/>
    <property type="project" value="TreeGrafter"/>
</dbReference>
<reference evidence="2 3" key="1">
    <citation type="submission" date="2018-03" db="EMBL/GenBank/DDBJ databases">
        <title>Genomic Encyclopedia of Type Strains, Phase III (KMG-III): the genomes of soil and plant-associated and newly described type strains.</title>
        <authorList>
            <person name="Whitman W."/>
        </authorList>
    </citation>
    <scope>NUCLEOTIDE SEQUENCE [LARGE SCALE GENOMIC DNA]</scope>
    <source>
        <strain evidence="2 3">CGMCC 1.07653</strain>
    </source>
</reference>
<comment type="caution">
    <text evidence="2">The sequence shown here is derived from an EMBL/GenBank/DDBJ whole genome shotgun (WGS) entry which is preliminary data.</text>
</comment>
<dbReference type="Gene3D" id="3.40.630.30">
    <property type="match status" value="1"/>
</dbReference>
<dbReference type="InterPro" id="IPR051908">
    <property type="entry name" value="Ribosomal_N-acetyltransferase"/>
</dbReference>
<dbReference type="OrthoDB" id="9784707at2"/>
<dbReference type="GO" id="GO:0005737">
    <property type="term" value="C:cytoplasm"/>
    <property type="evidence" value="ECO:0007669"/>
    <property type="project" value="TreeGrafter"/>
</dbReference>
<feature type="domain" description="N-acetyltransferase" evidence="1">
    <location>
        <begin position="10"/>
        <end position="176"/>
    </location>
</feature>
<keyword evidence="3" id="KW-1185">Reference proteome</keyword>
<protein>
    <submittedName>
        <fullName evidence="2">Ribosomal-protein-serine acetyltransferase</fullName>
    </submittedName>
</protein>
<dbReference type="Proteomes" id="UP000242310">
    <property type="component" value="Unassembled WGS sequence"/>
</dbReference>
<name>A0A2P8HW07_9BACI</name>